<dbReference type="CDD" id="cd00130">
    <property type="entry name" value="PAS"/>
    <property type="match status" value="3"/>
</dbReference>
<dbReference type="InterPro" id="IPR024041">
    <property type="entry name" value="NH4_transpt_AmtB-like_dom"/>
</dbReference>
<dbReference type="FunFam" id="3.30.565.10:FF:000010">
    <property type="entry name" value="Sensor histidine kinase RcsC"/>
    <property type="match status" value="1"/>
</dbReference>
<keyword evidence="10" id="KW-0418">Kinase</keyword>
<evidence type="ECO:0000256" key="5">
    <source>
        <dbReference type="ARBA" id="ARBA00022448"/>
    </source>
</evidence>
<dbReference type="PROSITE" id="PS50113">
    <property type="entry name" value="PAC"/>
    <property type="match status" value="3"/>
</dbReference>
<dbReference type="InterPro" id="IPR000014">
    <property type="entry name" value="PAS"/>
</dbReference>
<feature type="transmembrane region" description="Helical" evidence="18">
    <location>
        <begin position="226"/>
        <end position="247"/>
    </location>
</feature>
<dbReference type="RefSeq" id="WP_114370597.1">
    <property type="nucleotide sequence ID" value="NZ_QPEX01000037.1"/>
</dbReference>
<dbReference type="AlphaFoldDB" id="A0A368KMS1"/>
<dbReference type="SUPFAM" id="SSF47384">
    <property type="entry name" value="Homodimeric domain of signal transducing histidine kinase"/>
    <property type="match status" value="1"/>
</dbReference>
<dbReference type="Pfam" id="PF00072">
    <property type="entry name" value="Response_reg"/>
    <property type="match status" value="1"/>
</dbReference>
<dbReference type="InterPro" id="IPR001610">
    <property type="entry name" value="PAC"/>
</dbReference>
<feature type="domain" description="PAS" evidence="21">
    <location>
        <begin position="593"/>
        <end position="640"/>
    </location>
</feature>
<proteinExistence type="inferred from homology"/>
<evidence type="ECO:0000256" key="3">
    <source>
        <dbReference type="ARBA" id="ARBA00005887"/>
    </source>
</evidence>
<dbReference type="Pfam" id="PF02518">
    <property type="entry name" value="HATPase_c"/>
    <property type="match status" value="1"/>
</dbReference>
<evidence type="ECO:0000256" key="6">
    <source>
        <dbReference type="ARBA" id="ARBA00022553"/>
    </source>
</evidence>
<dbReference type="PROSITE" id="PS01219">
    <property type="entry name" value="AMMONIUM_TRANSP"/>
    <property type="match status" value="1"/>
</dbReference>
<sequence length="1280" mass="141997">MEITANTINNAWLVGCAALVLLMQAGFCCLEAGLARSKNSSNVAAKNIADFGISGLIFWLFGFSVIFGTTHYGIFGFDRLLVGDDLDSEYSLAFFLFELTFCGTATTIIGGAVSERMRFTGYLLVAAITSALFYPLYAHWVWGDGGWLAELGFVDFAGSSVVHGVGAWIGLACCLLIGPRQNRFCQEKPIAYNSHNLSIASIGVFFLAMGWIGFNGGGTLRLDERLPHIVTATTLAGIAGITTAILYTRMVRRKKELETLFNGFIAGLVAITACCDVVALWAAVVIGAVACGCSIVGVKLLEIWEIDDPVTVVPVHGLAGVWGTLCVALFGDLALLDTGLSRWEQFAAQLLGTVVCFGWAFVGGYVILWCINRFYRFRVDAYTETIGLNVAEHGDPSELYELLQVMERHFETDDFVVEFDLPSDSDVGQIAKAYNKLVASLNGKQRQLDSAISELYQTKLDVEESKRQFDSLKHALDQHTLYSITDRFGKIIEVNEGFCRISGYTAEELLGRDHRILNSGYHPKSFWVNMWRTISRGETWRDEVCNRAKDGSLYWVDSTNVPFFDAEGNVEKFFSLRFDITSRKQAEQASEEASNEMQMLLDGATHVGVIASDCEGVITTFNAGAERMLGYSAEEIIGKQTPIIFHDQTEVEQRRQELCEQYGRPISDFEVFVINAKIKGCDDHEWTYVRKDGSTLIVRLVITAQRNQEGEIVGYLEVAQNITERKIVEQDNLQLTERLNLALRASDTGLWDWELQTGNIVLNDVWYTMLGYQPGELPMALETWLGLCHPDDIAVSREILQRHFRREINVYCCEVRARRKDGSWHWIRDIGEVVAWDETGKPQRMVGVHIDVQELHEAVESANAANAAKSEFLANMSHEIRTPMTAILGYSELLLGELGSHKLSNEQHNALETIHRNGEHLLAIVNDILDMSKIDAGKMNIEIMPTKPLSIVEEVVSLMNVRAVGKGIALRVRFESEFPETIQTDPIRLRQILLNLVGNAIKFTEIGEVKISLSLDADQQLMKFTVTDSGIGMSETQLQRITNFEAFSQADSSTTREFGGTGLGLRISNCLAQMLGGEIHISSEKGLGSTFTVTVSTGDISSAEMLTQKSLLNRPFISNSSDQSNIPKKLAETPQDNLKGVRILLAEDGIDNQRLISFVLRKVGAEVTVVENGKLAYDEVMRAEREKTSYDVLLTDMQMPVLDGYSTVRKLRSEGYQGKVVALTAHAMASDRDKCLQAGCDGFATKPIDRVELIRAILDILDRESTDGESDSLAHSGNNY</sequence>
<dbReference type="GO" id="GO:0005524">
    <property type="term" value="F:ATP binding"/>
    <property type="evidence" value="ECO:0007669"/>
    <property type="project" value="UniProtKB-KW"/>
</dbReference>
<evidence type="ECO:0000256" key="15">
    <source>
        <dbReference type="ARBA" id="ARBA00023177"/>
    </source>
</evidence>
<dbReference type="EMBL" id="QPEX01000037">
    <property type="protein sequence ID" value="RCS43905.1"/>
    <property type="molecule type" value="Genomic_DNA"/>
</dbReference>
<evidence type="ECO:0000256" key="17">
    <source>
        <dbReference type="PROSITE-ProRule" id="PRU00169"/>
    </source>
</evidence>
<dbReference type="Pfam" id="PF13426">
    <property type="entry name" value="PAS_9"/>
    <property type="match status" value="1"/>
</dbReference>
<comment type="caution">
    <text evidence="23">The sequence shown here is derived from an EMBL/GenBank/DDBJ whole genome shotgun (WGS) entry which is preliminary data.</text>
</comment>
<protein>
    <recommendedName>
        <fullName evidence="4">histidine kinase</fullName>
        <ecNumber evidence="4">2.7.13.3</ecNumber>
    </recommendedName>
</protein>
<feature type="modified residue" description="4-aspartylphosphate" evidence="17">
    <location>
        <position position="1196"/>
    </location>
</feature>
<dbReference type="GO" id="GO:0009927">
    <property type="term" value="F:histidine phosphotransfer kinase activity"/>
    <property type="evidence" value="ECO:0007669"/>
    <property type="project" value="TreeGrafter"/>
</dbReference>
<name>A0A368KMS1_9BACT</name>
<dbReference type="InterPro" id="IPR001905">
    <property type="entry name" value="Ammonium_transpt"/>
</dbReference>
<accession>A0A368KMS1</accession>
<evidence type="ECO:0000256" key="4">
    <source>
        <dbReference type="ARBA" id="ARBA00012438"/>
    </source>
</evidence>
<dbReference type="Pfam" id="PF00909">
    <property type="entry name" value="Ammonium_transp"/>
    <property type="match status" value="1"/>
</dbReference>
<dbReference type="InterPro" id="IPR003594">
    <property type="entry name" value="HATPase_dom"/>
</dbReference>
<evidence type="ECO:0000259" key="20">
    <source>
        <dbReference type="PROSITE" id="PS50110"/>
    </source>
</evidence>
<dbReference type="PANTHER" id="PTHR43047:SF72">
    <property type="entry name" value="OSMOSENSING HISTIDINE PROTEIN KINASE SLN1"/>
    <property type="match status" value="1"/>
</dbReference>
<feature type="domain" description="PAC" evidence="22">
    <location>
        <begin position="538"/>
        <end position="592"/>
    </location>
</feature>
<feature type="transmembrane region" description="Helical" evidence="18">
    <location>
        <begin position="92"/>
        <end position="112"/>
    </location>
</feature>
<feature type="domain" description="PAC" evidence="22">
    <location>
        <begin position="811"/>
        <end position="864"/>
    </location>
</feature>
<dbReference type="SMART" id="SM00448">
    <property type="entry name" value="REC"/>
    <property type="match status" value="1"/>
</dbReference>
<dbReference type="InterPro" id="IPR011006">
    <property type="entry name" value="CheY-like_superfamily"/>
</dbReference>
<feature type="domain" description="Histidine kinase" evidence="19">
    <location>
        <begin position="875"/>
        <end position="1099"/>
    </location>
</feature>
<evidence type="ECO:0000256" key="10">
    <source>
        <dbReference type="ARBA" id="ARBA00022777"/>
    </source>
</evidence>
<dbReference type="Proteomes" id="UP000253562">
    <property type="component" value="Unassembled WGS sequence"/>
</dbReference>
<feature type="domain" description="PAS" evidence="21">
    <location>
        <begin position="484"/>
        <end position="525"/>
    </location>
</feature>
<dbReference type="InterPro" id="IPR000700">
    <property type="entry name" value="PAS-assoc_C"/>
</dbReference>
<keyword evidence="8 18" id="KW-0812">Transmembrane</keyword>
<dbReference type="InterPro" id="IPR003661">
    <property type="entry name" value="HisK_dim/P_dom"/>
</dbReference>
<feature type="transmembrane region" description="Helical" evidence="18">
    <location>
        <begin position="190"/>
        <end position="214"/>
    </location>
</feature>
<dbReference type="InterPro" id="IPR013655">
    <property type="entry name" value="PAS_fold_3"/>
</dbReference>
<keyword evidence="9" id="KW-0547">Nucleotide-binding</keyword>
<dbReference type="EC" id="2.7.13.3" evidence="4"/>
<reference evidence="23 24" key="1">
    <citation type="submission" date="2018-07" db="EMBL/GenBank/DDBJ databases">
        <title>Comparative genomes isolates from brazilian mangrove.</title>
        <authorList>
            <person name="De Araujo J.E."/>
            <person name="Taketani R.G."/>
            <person name="Silva M.C.P."/>
            <person name="Lourenco M.V."/>
            <person name="Oliveira V.M."/>
            <person name="Andreote F.D."/>
        </authorList>
    </citation>
    <scope>NUCLEOTIDE SEQUENCE [LARGE SCALE GENOMIC DNA]</scope>
    <source>
        <strain evidence="23 24">HEX PRIS-MGV</strain>
    </source>
</reference>
<dbReference type="SUPFAM" id="SSF111352">
    <property type="entry name" value="Ammonium transporter"/>
    <property type="match status" value="1"/>
</dbReference>
<evidence type="ECO:0000256" key="7">
    <source>
        <dbReference type="ARBA" id="ARBA00022679"/>
    </source>
</evidence>
<dbReference type="CDD" id="cd00082">
    <property type="entry name" value="HisKA"/>
    <property type="match status" value="1"/>
</dbReference>
<evidence type="ECO:0000313" key="23">
    <source>
        <dbReference type="EMBL" id="RCS43905.1"/>
    </source>
</evidence>
<evidence type="ECO:0000256" key="9">
    <source>
        <dbReference type="ARBA" id="ARBA00022741"/>
    </source>
</evidence>
<dbReference type="NCBIfam" id="TIGR00836">
    <property type="entry name" value="amt"/>
    <property type="match status" value="1"/>
</dbReference>
<dbReference type="NCBIfam" id="TIGR00229">
    <property type="entry name" value="sensory_box"/>
    <property type="match status" value="3"/>
</dbReference>
<comment type="catalytic activity">
    <reaction evidence="1">
        <text>ATP + protein L-histidine = ADP + protein N-phospho-L-histidine.</text>
        <dbReference type="EC" id="2.7.13.3"/>
    </reaction>
</comment>
<keyword evidence="13" id="KW-0902">Two-component regulatory system</keyword>
<dbReference type="PROSITE" id="PS50109">
    <property type="entry name" value="HIS_KIN"/>
    <property type="match status" value="1"/>
</dbReference>
<feature type="domain" description="PAC" evidence="22">
    <location>
        <begin position="682"/>
        <end position="734"/>
    </location>
</feature>
<keyword evidence="5" id="KW-0813">Transport</keyword>
<dbReference type="InterPro" id="IPR036097">
    <property type="entry name" value="HisK_dim/P_sf"/>
</dbReference>
<dbReference type="Gene3D" id="1.10.3430.10">
    <property type="entry name" value="Ammonium transporter AmtB like domains"/>
    <property type="match status" value="1"/>
</dbReference>
<keyword evidence="6 17" id="KW-0597">Phosphoprotein</keyword>
<feature type="domain" description="Response regulatory" evidence="20">
    <location>
        <begin position="1142"/>
        <end position="1261"/>
    </location>
</feature>
<dbReference type="InterPro" id="IPR029020">
    <property type="entry name" value="Ammonium/urea_transptr"/>
</dbReference>
<evidence type="ECO:0000256" key="18">
    <source>
        <dbReference type="SAM" id="Phobius"/>
    </source>
</evidence>
<dbReference type="SMART" id="SM00387">
    <property type="entry name" value="HATPase_c"/>
    <property type="match status" value="1"/>
</dbReference>
<dbReference type="GO" id="GO:0005886">
    <property type="term" value="C:plasma membrane"/>
    <property type="evidence" value="ECO:0007669"/>
    <property type="project" value="TreeGrafter"/>
</dbReference>
<dbReference type="GO" id="GO:0000155">
    <property type="term" value="F:phosphorelay sensor kinase activity"/>
    <property type="evidence" value="ECO:0007669"/>
    <property type="project" value="InterPro"/>
</dbReference>
<dbReference type="InterPro" id="IPR001789">
    <property type="entry name" value="Sig_transdc_resp-reg_receiver"/>
</dbReference>
<dbReference type="InterPro" id="IPR005467">
    <property type="entry name" value="His_kinase_dom"/>
</dbReference>
<evidence type="ECO:0000256" key="16">
    <source>
        <dbReference type="ARBA" id="ARBA00023306"/>
    </source>
</evidence>
<dbReference type="SUPFAM" id="SSF52172">
    <property type="entry name" value="CheY-like"/>
    <property type="match status" value="1"/>
</dbReference>
<evidence type="ECO:0000256" key="14">
    <source>
        <dbReference type="ARBA" id="ARBA00023136"/>
    </source>
</evidence>
<organism evidence="23 24">
    <name type="scientific">Bremerella cremea</name>
    <dbReference type="NCBI Taxonomy" id="1031537"/>
    <lineage>
        <taxon>Bacteria</taxon>
        <taxon>Pseudomonadati</taxon>
        <taxon>Planctomycetota</taxon>
        <taxon>Planctomycetia</taxon>
        <taxon>Pirellulales</taxon>
        <taxon>Pirellulaceae</taxon>
        <taxon>Bremerella</taxon>
    </lineage>
</organism>
<feature type="transmembrane region" description="Helical" evidence="18">
    <location>
        <begin position="157"/>
        <end position="178"/>
    </location>
</feature>
<dbReference type="InterPro" id="IPR004358">
    <property type="entry name" value="Sig_transdc_His_kin-like_C"/>
</dbReference>
<dbReference type="Gene3D" id="3.40.50.2300">
    <property type="match status" value="1"/>
</dbReference>
<dbReference type="SMART" id="SM00388">
    <property type="entry name" value="HisKA"/>
    <property type="match status" value="1"/>
</dbReference>
<dbReference type="SMART" id="SM00086">
    <property type="entry name" value="PAC"/>
    <property type="match status" value="3"/>
</dbReference>
<keyword evidence="7" id="KW-0808">Transferase</keyword>
<gene>
    <name evidence="23" type="primary">amt</name>
    <name evidence="23" type="ORF">DTL42_18115</name>
</gene>
<dbReference type="InterPro" id="IPR036890">
    <property type="entry name" value="HATPase_C_sf"/>
</dbReference>
<dbReference type="PROSITE" id="PS50112">
    <property type="entry name" value="PAS"/>
    <property type="match status" value="2"/>
</dbReference>
<keyword evidence="16" id="KW-0131">Cell cycle</keyword>
<dbReference type="Gene3D" id="3.30.565.10">
    <property type="entry name" value="Histidine kinase-like ATPase, C-terminal domain"/>
    <property type="match status" value="1"/>
</dbReference>
<feature type="transmembrane region" description="Helical" evidence="18">
    <location>
        <begin position="12"/>
        <end position="30"/>
    </location>
</feature>
<evidence type="ECO:0000259" key="19">
    <source>
        <dbReference type="PROSITE" id="PS50109"/>
    </source>
</evidence>
<dbReference type="InterPro" id="IPR018047">
    <property type="entry name" value="Ammonium_transpt_CS"/>
</dbReference>
<dbReference type="CDD" id="cd16922">
    <property type="entry name" value="HATPase_EvgS-ArcB-TorS-like"/>
    <property type="match status" value="1"/>
</dbReference>
<dbReference type="SMART" id="SM00091">
    <property type="entry name" value="PAS"/>
    <property type="match status" value="3"/>
</dbReference>
<dbReference type="Gene3D" id="3.30.450.20">
    <property type="entry name" value="PAS domain"/>
    <property type="match status" value="3"/>
</dbReference>
<evidence type="ECO:0000256" key="12">
    <source>
        <dbReference type="ARBA" id="ARBA00022989"/>
    </source>
</evidence>
<evidence type="ECO:0000259" key="21">
    <source>
        <dbReference type="PROSITE" id="PS50112"/>
    </source>
</evidence>
<dbReference type="SUPFAM" id="SSF55874">
    <property type="entry name" value="ATPase domain of HSP90 chaperone/DNA topoisomerase II/histidine kinase"/>
    <property type="match status" value="1"/>
</dbReference>
<evidence type="ECO:0000256" key="11">
    <source>
        <dbReference type="ARBA" id="ARBA00022840"/>
    </source>
</evidence>
<feature type="transmembrane region" description="Helical" evidence="18">
    <location>
        <begin position="268"/>
        <end position="297"/>
    </location>
</feature>
<keyword evidence="12 18" id="KW-1133">Transmembrane helix</keyword>
<feature type="transmembrane region" description="Helical" evidence="18">
    <location>
        <begin position="119"/>
        <end position="137"/>
    </location>
</feature>
<keyword evidence="11" id="KW-0067">ATP-binding</keyword>
<dbReference type="GO" id="GO:0008519">
    <property type="term" value="F:ammonium channel activity"/>
    <property type="evidence" value="ECO:0007669"/>
    <property type="project" value="InterPro"/>
</dbReference>
<dbReference type="CDD" id="cd17546">
    <property type="entry name" value="REC_hyHK_CKI1_RcsC-like"/>
    <property type="match status" value="1"/>
</dbReference>
<keyword evidence="14 18" id="KW-0472">Membrane</keyword>
<dbReference type="Pfam" id="PF08447">
    <property type="entry name" value="PAS_3"/>
    <property type="match status" value="2"/>
</dbReference>
<comment type="subcellular location">
    <subcellularLocation>
        <location evidence="2">Membrane</location>
        <topology evidence="2">Multi-pass membrane protein</topology>
    </subcellularLocation>
</comment>
<feature type="transmembrane region" description="Helical" evidence="18">
    <location>
        <begin position="348"/>
        <end position="369"/>
    </location>
</feature>
<dbReference type="SUPFAM" id="SSF55785">
    <property type="entry name" value="PYP-like sensor domain (PAS domain)"/>
    <property type="match status" value="3"/>
</dbReference>
<evidence type="ECO:0000313" key="24">
    <source>
        <dbReference type="Proteomes" id="UP000253562"/>
    </source>
</evidence>
<evidence type="ECO:0000256" key="8">
    <source>
        <dbReference type="ARBA" id="ARBA00022692"/>
    </source>
</evidence>
<dbReference type="InterPro" id="IPR035965">
    <property type="entry name" value="PAS-like_dom_sf"/>
</dbReference>
<feature type="transmembrane region" description="Helical" evidence="18">
    <location>
        <begin position="317"/>
        <end position="336"/>
    </location>
</feature>
<comment type="similarity">
    <text evidence="3">Belongs to the ammonia transporter channel (TC 1.A.11.2) family.</text>
</comment>
<evidence type="ECO:0000256" key="1">
    <source>
        <dbReference type="ARBA" id="ARBA00000085"/>
    </source>
</evidence>
<keyword evidence="15" id="KW-0924">Ammonia transport</keyword>
<dbReference type="PANTHER" id="PTHR43047">
    <property type="entry name" value="TWO-COMPONENT HISTIDINE PROTEIN KINASE"/>
    <property type="match status" value="1"/>
</dbReference>
<dbReference type="Gene3D" id="1.10.287.130">
    <property type="match status" value="1"/>
</dbReference>
<dbReference type="OrthoDB" id="9762493at2"/>
<evidence type="ECO:0000256" key="2">
    <source>
        <dbReference type="ARBA" id="ARBA00004141"/>
    </source>
</evidence>
<dbReference type="Pfam" id="PF00512">
    <property type="entry name" value="HisKA"/>
    <property type="match status" value="1"/>
</dbReference>
<dbReference type="PRINTS" id="PR00344">
    <property type="entry name" value="BCTRLSENSOR"/>
</dbReference>
<dbReference type="PROSITE" id="PS50110">
    <property type="entry name" value="RESPONSE_REGULATORY"/>
    <property type="match status" value="1"/>
</dbReference>
<dbReference type="FunFam" id="1.10.287.130:FF:000038">
    <property type="entry name" value="Sensory transduction histidine kinase"/>
    <property type="match status" value="1"/>
</dbReference>
<evidence type="ECO:0000256" key="13">
    <source>
        <dbReference type="ARBA" id="ARBA00023012"/>
    </source>
</evidence>
<feature type="transmembrane region" description="Helical" evidence="18">
    <location>
        <begin position="51"/>
        <end position="72"/>
    </location>
</feature>
<evidence type="ECO:0000259" key="22">
    <source>
        <dbReference type="PROSITE" id="PS50113"/>
    </source>
</evidence>